<dbReference type="GO" id="GO:0016020">
    <property type="term" value="C:membrane"/>
    <property type="evidence" value="ECO:0007669"/>
    <property type="project" value="TreeGrafter"/>
</dbReference>
<dbReference type="InterPro" id="IPR022812">
    <property type="entry name" value="Dynamin"/>
</dbReference>
<protein>
    <recommendedName>
        <fullName evidence="8">P-loop containing nucleoside triphosphate hydrolase protein</fullName>
    </recommendedName>
</protein>
<feature type="domain" description="Dynamin-type G" evidence="5">
    <location>
        <begin position="34"/>
        <end position="322"/>
    </location>
</feature>
<feature type="compositionally biased region" description="Low complexity" evidence="3">
    <location>
        <begin position="930"/>
        <end position="941"/>
    </location>
</feature>
<proteinExistence type="predicted"/>
<organism evidence="6 7">
    <name type="scientific">Conoideocrella luteorostrata</name>
    <dbReference type="NCBI Taxonomy" id="1105319"/>
    <lineage>
        <taxon>Eukaryota</taxon>
        <taxon>Fungi</taxon>
        <taxon>Dikarya</taxon>
        <taxon>Ascomycota</taxon>
        <taxon>Pezizomycotina</taxon>
        <taxon>Sordariomycetes</taxon>
        <taxon>Hypocreomycetidae</taxon>
        <taxon>Hypocreales</taxon>
        <taxon>Clavicipitaceae</taxon>
        <taxon>Conoideocrella</taxon>
    </lineage>
</organism>
<dbReference type="GO" id="GO:0008017">
    <property type="term" value="F:microtubule binding"/>
    <property type="evidence" value="ECO:0007669"/>
    <property type="project" value="TreeGrafter"/>
</dbReference>
<dbReference type="InterPro" id="IPR045063">
    <property type="entry name" value="Dynamin_N"/>
</dbReference>
<feature type="compositionally biased region" description="Low complexity" evidence="3">
    <location>
        <begin position="804"/>
        <end position="825"/>
    </location>
</feature>
<dbReference type="GO" id="GO:0006897">
    <property type="term" value="P:endocytosis"/>
    <property type="evidence" value="ECO:0007669"/>
    <property type="project" value="TreeGrafter"/>
</dbReference>
<dbReference type="SUPFAM" id="SSF52540">
    <property type="entry name" value="P-loop containing nucleoside triphosphate hydrolases"/>
    <property type="match status" value="1"/>
</dbReference>
<dbReference type="Gene3D" id="1.20.120.1240">
    <property type="entry name" value="Dynamin, middle domain"/>
    <property type="match status" value="1"/>
</dbReference>
<feature type="compositionally biased region" description="Polar residues" evidence="3">
    <location>
        <begin position="826"/>
        <end position="835"/>
    </location>
</feature>
<dbReference type="PRINTS" id="PR00195">
    <property type="entry name" value="DYNAMIN"/>
</dbReference>
<feature type="compositionally biased region" description="Low complexity" evidence="3">
    <location>
        <begin position="743"/>
        <end position="754"/>
    </location>
</feature>
<comment type="caution">
    <text evidence="6">The sequence shown here is derived from an EMBL/GenBank/DDBJ whole genome shotgun (WGS) entry which is preliminary data.</text>
</comment>
<feature type="domain" description="GED" evidence="4">
    <location>
        <begin position="627"/>
        <end position="718"/>
    </location>
</feature>
<dbReference type="GO" id="GO:0005874">
    <property type="term" value="C:microtubule"/>
    <property type="evidence" value="ECO:0007669"/>
    <property type="project" value="TreeGrafter"/>
</dbReference>
<accession>A0AAJ0FPX7</accession>
<evidence type="ECO:0000259" key="4">
    <source>
        <dbReference type="PROSITE" id="PS51388"/>
    </source>
</evidence>
<feature type="region of interest" description="Disordered" evidence="3">
    <location>
        <begin position="720"/>
        <end position="839"/>
    </location>
</feature>
<evidence type="ECO:0000259" key="5">
    <source>
        <dbReference type="PROSITE" id="PS51718"/>
    </source>
</evidence>
<dbReference type="GO" id="GO:0005739">
    <property type="term" value="C:mitochondrion"/>
    <property type="evidence" value="ECO:0007669"/>
    <property type="project" value="TreeGrafter"/>
</dbReference>
<evidence type="ECO:0000256" key="1">
    <source>
        <dbReference type="ARBA" id="ARBA00022741"/>
    </source>
</evidence>
<dbReference type="InterPro" id="IPR000375">
    <property type="entry name" value="Dynamin_stalk"/>
</dbReference>
<dbReference type="PANTHER" id="PTHR11566">
    <property type="entry name" value="DYNAMIN"/>
    <property type="match status" value="1"/>
</dbReference>
<evidence type="ECO:0000256" key="3">
    <source>
        <dbReference type="SAM" id="MobiDB-lite"/>
    </source>
</evidence>
<dbReference type="GO" id="GO:0000266">
    <property type="term" value="P:mitochondrial fission"/>
    <property type="evidence" value="ECO:0007669"/>
    <property type="project" value="TreeGrafter"/>
</dbReference>
<dbReference type="InterPro" id="IPR027417">
    <property type="entry name" value="P-loop_NTPase"/>
</dbReference>
<feature type="compositionally biased region" description="Low complexity" evidence="3">
    <location>
        <begin position="894"/>
        <end position="904"/>
    </location>
</feature>
<dbReference type="GO" id="GO:0048312">
    <property type="term" value="P:intracellular distribution of mitochondria"/>
    <property type="evidence" value="ECO:0007669"/>
    <property type="project" value="TreeGrafter"/>
</dbReference>
<dbReference type="PANTHER" id="PTHR11566:SF149">
    <property type="entry name" value="GTPASE, PUTATIVE (AFU_ORTHOLOGUE AFUA_6G11890)-RELATED"/>
    <property type="match status" value="1"/>
</dbReference>
<dbReference type="CDD" id="cd08771">
    <property type="entry name" value="DLP_1"/>
    <property type="match status" value="1"/>
</dbReference>
<dbReference type="PROSITE" id="PS51388">
    <property type="entry name" value="GED"/>
    <property type="match status" value="1"/>
</dbReference>
<dbReference type="GO" id="GO:0005525">
    <property type="term" value="F:GTP binding"/>
    <property type="evidence" value="ECO:0007669"/>
    <property type="project" value="InterPro"/>
</dbReference>
<keyword evidence="1" id="KW-0547">Nucleotide-binding</keyword>
<evidence type="ECO:0000256" key="2">
    <source>
        <dbReference type="ARBA" id="ARBA00023134"/>
    </source>
</evidence>
<keyword evidence="2" id="KW-0342">GTP-binding</keyword>
<evidence type="ECO:0008006" key="8">
    <source>
        <dbReference type="Google" id="ProtNLM"/>
    </source>
</evidence>
<keyword evidence="7" id="KW-1185">Reference proteome</keyword>
<feature type="compositionally biased region" description="Gly residues" evidence="3">
    <location>
        <begin position="884"/>
        <end position="893"/>
    </location>
</feature>
<dbReference type="EMBL" id="JASWJB010000267">
    <property type="protein sequence ID" value="KAK2592421.1"/>
    <property type="molecule type" value="Genomic_DNA"/>
</dbReference>
<evidence type="ECO:0000313" key="7">
    <source>
        <dbReference type="Proteomes" id="UP001251528"/>
    </source>
</evidence>
<dbReference type="InterPro" id="IPR030381">
    <property type="entry name" value="G_DYNAMIN_dom"/>
</dbReference>
<dbReference type="SMART" id="SM00053">
    <property type="entry name" value="DYNc"/>
    <property type="match status" value="1"/>
</dbReference>
<dbReference type="GO" id="GO:0016559">
    <property type="term" value="P:peroxisome fission"/>
    <property type="evidence" value="ECO:0007669"/>
    <property type="project" value="TreeGrafter"/>
</dbReference>
<dbReference type="Pfam" id="PF00350">
    <property type="entry name" value="Dynamin_N"/>
    <property type="match status" value="1"/>
</dbReference>
<reference evidence="6" key="1">
    <citation type="submission" date="2023-06" db="EMBL/GenBank/DDBJ databases">
        <title>Conoideocrella luteorostrata (Hypocreales: Clavicipitaceae), a potential biocontrol fungus for elongate hemlock scale in United States Christmas tree production areas.</title>
        <authorList>
            <person name="Barrett H."/>
            <person name="Lovett B."/>
            <person name="Macias A.M."/>
            <person name="Stajich J.E."/>
            <person name="Kasson M.T."/>
        </authorList>
    </citation>
    <scope>NUCLEOTIDE SEQUENCE</scope>
    <source>
        <strain evidence="6">ARSEF 14590</strain>
    </source>
</reference>
<dbReference type="Gene3D" id="3.40.50.300">
    <property type="entry name" value="P-loop containing nucleotide triphosphate hydrolases"/>
    <property type="match status" value="1"/>
</dbReference>
<name>A0AAJ0FPX7_9HYPO</name>
<dbReference type="Pfam" id="PF01031">
    <property type="entry name" value="Dynamin_M"/>
    <property type="match status" value="1"/>
</dbReference>
<feature type="compositionally biased region" description="Basic and acidic residues" evidence="3">
    <location>
        <begin position="274"/>
        <end position="286"/>
    </location>
</feature>
<sequence>MDASFDAGALGELGHEQKALLDTIDGLRGLGVEPDALPQIIVVGDKSSGKSSVLEAISRIPFPVKSGLCTRSPTELVLRTAPELKFTVRVRSKGGERDAPFNKERLTKDDLPAIIEEAKEEMGIGVGAKDFSDETLHIEISGPDLPHLTLVDLPGLYRTATKDESDEGIEMVQKLAKKYMKQKNTIILAVISASSDVALQEVLALAKTYDPNRERTMGVITKPDALEPASPEEGAFIRLVQNEDPIHTLKLGWHILRNRSSSENDENNSGLSKTSDEKRDEKEREFLGSGSWASIPVSDRGVEPLRQKLSTALTKHIKSSLPGLIGTMEKKLKAHQEALAKLGVSRTTDSERRQFIFNIAHQYREISYAATHGLYDGKFFRGADHSLQAGSLVRCDERRLRAVVRNLNCAFDYIMSTKGARRNIQFPVLGIDEPEYVTSESLKPWVALFNSTTDTTIVSWQSVEKELEAAAANNRGNQFPGSPNDGLALELFRDQAQKWHGIASKYIGLVLKAVKLFVQLALEHILGPNKVTKDALYNNYVDRFFEERQLDLDMKLEELIRHYQEGDILCLEDEFQRRIAKRNRLHLATHIGHMLPNKLPSTSVFTEFEVIQAVRDTSTDRMDRFGLERVVGMMDAYYQMSLRTFTDNVIILAVENCLMSKVPDLLKAVIEKDMDQATLELLANEPRLVNQERKRLDMQVTALKDGLRIFEKNRPLMGSLLPRETVTPKKADNKSKKDNIEVSSSSRSRDTSTSNIGIPSTLDTVAYSPAKMSSTTSNPAPGGLFGARSEPSVQTSPRGGVFGSGNKTAATTSSTSLFSSGGTKTAWTTPSTGPFSSGGIINAWTTPSTGLFSGGGNKTAATAPSTGGGLFGSGNKTAATTPSTGGGLFGGGNNTAATTPSTSGGLFGGGNKTATTTPSTGSLFGGGGSSSTTSTSTSGMG</sequence>
<feature type="region of interest" description="Disordered" evidence="3">
    <location>
        <begin position="855"/>
        <end position="941"/>
    </location>
</feature>
<gene>
    <name evidence="6" type="ORF">QQS21_009873</name>
</gene>
<feature type="compositionally biased region" description="Basic and acidic residues" evidence="3">
    <location>
        <begin position="726"/>
        <end position="740"/>
    </location>
</feature>
<dbReference type="AlphaFoldDB" id="A0AAJ0FPX7"/>
<dbReference type="InterPro" id="IPR001401">
    <property type="entry name" value="Dynamin_GTPase"/>
</dbReference>
<dbReference type="GO" id="GO:0003924">
    <property type="term" value="F:GTPase activity"/>
    <property type="evidence" value="ECO:0007669"/>
    <property type="project" value="InterPro"/>
</dbReference>
<dbReference type="InterPro" id="IPR020850">
    <property type="entry name" value="GED_dom"/>
</dbReference>
<evidence type="ECO:0000313" key="6">
    <source>
        <dbReference type="EMBL" id="KAK2592421.1"/>
    </source>
</evidence>
<feature type="region of interest" description="Disordered" evidence="3">
    <location>
        <begin position="260"/>
        <end position="287"/>
    </location>
</feature>
<dbReference type="PROSITE" id="PS51718">
    <property type="entry name" value="G_DYNAMIN_2"/>
    <property type="match status" value="1"/>
</dbReference>
<dbReference type="Proteomes" id="UP001251528">
    <property type="component" value="Unassembled WGS sequence"/>
</dbReference>